<organism evidence="2">
    <name type="scientific">uncultured Thiotrichaceae bacterium</name>
    <dbReference type="NCBI Taxonomy" id="298394"/>
    <lineage>
        <taxon>Bacteria</taxon>
        <taxon>Pseudomonadati</taxon>
        <taxon>Pseudomonadota</taxon>
        <taxon>Gammaproteobacteria</taxon>
        <taxon>Thiotrichales</taxon>
        <taxon>Thiotrichaceae</taxon>
        <taxon>environmental samples</taxon>
    </lineage>
</organism>
<sequence>MKALTEAIISLFDLAEAEGRLLRKKVLHTVAMSLLMLVASLMLLAAMGLLVTALYYALLNWLPPSGVFLSMALLSLLLAGGVLWIVIRLNHKQ</sequence>
<dbReference type="EMBL" id="CACVAT010000561">
    <property type="protein sequence ID" value="CAA6830095.1"/>
    <property type="molecule type" value="Genomic_DNA"/>
</dbReference>
<feature type="transmembrane region" description="Helical" evidence="1">
    <location>
        <begin position="30"/>
        <end position="56"/>
    </location>
</feature>
<gene>
    <name evidence="2" type="ORF">HELGO_WM23893</name>
</gene>
<evidence type="ECO:0000256" key="1">
    <source>
        <dbReference type="SAM" id="Phobius"/>
    </source>
</evidence>
<dbReference type="AlphaFoldDB" id="A0A6S6U6T5"/>
<evidence type="ECO:0008006" key="3">
    <source>
        <dbReference type="Google" id="ProtNLM"/>
    </source>
</evidence>
<keyword evidence="1" id="KW-1133">Transmembrane helix</keyword>
<name>A0A6S6U6T5_9GAMM</name>
<accession>A0A6S6U6T5</accession>
<protein>
    <recommendedName>
        <fullName evidence="3">Phage holin family protein</fullName>
    </recommendedName>
</protein>
<keyword evidence="1" id="KW-0472">Membrane</keyword>
<reference evidence="2" key="1">
    <citation type="submission" date="2020-01" db="EMBL/GenBank/DDBJ databases">
        <authorList>
            <person name="Meier V. D."/>
            <person name="Meier V D."/>
        </authorList>
    </citation>
    <scope>NUCLEOTIDE SEQUENCE</scope>
    <source>
        <strain evidence="2">HLG_WM_MAG_09</strain>
    </source>
</reference>
<proteinExistence type="predicted"/>
<feature type="transmembrane region" description="Helical" evidence="1">
    <location>
        <begin position="68"/>
        <end position="87"/>
    </location>
</feature>
<keyword evidence="1" id="KW-0812">Transmembrane</keyword>
<evidence type="ECO:0000313" key="2">
    <source>
        <dbReference type="EMBL" id="CAA6830095.1"/>
    </source>
</evidence>